<comment type="cofactor">
    <cofactor evidence="1">
        <name>Zn(2+)</name>
        <dbReference type="ChEBI" id="CHEBI:29105"/>
    </cofactor>
</comment>
<dbReference type="InterPro" id="IPR004722">
    <property type="entry name" value="DHOase"/>
</dbReference>
<proteinExistence type="inferred from homology"/>
<dbReference type="GO" id="GO:0005737">
    <property type="term" value="C:cytoplasm"/>
    <property type="evidence" value="ECO:0007669"/>
    <property type="project" value="TreeGrafter"/>
</dbReference>
<evidence type="ECO:0000313" key="9">
    <source>
        <dbReference type="Proteomes" id="UP000190423"/>
    </source>
</evidence>
<keyword evidence="5" id="KW-0378">Hydrolase</keyword>
<dbReference type="GO" id="GO:0006145">
    <property type="term" value="P:purine nucleobase catabolic process"/>
    <property type="evidence" value="ECO:0007669"/>
    <property type="project" value="TreeGrafter"/>
</dbReference>
<dbReference type="PROSITE" id="PS00482">
    <property type="entry name" value="DIHYDROOROTASE_1"/>
    <property type="match status" value="1"/>
</dbReference>
<reference evidence="8 9" key="1">
    <citation type="submission" date="2017-02" db="EMBL/GenBank/DDBJ databases">
        <authorList>
            <person name="Peterson S.W."/>
        </authorList>
    </citation>
    <scope>NUCLEOTIDE SEQUENCE [LARGE SCALE GENOMIC DNA]</scope>
    <source>
        <strain evidence="8 9">ATCC BAA-908</strain>
    </source>
</reference>
<protein>
    <submittedName>
        <fullName evidence="8">Dihydroorotase</fullName>
    </submittedName>
</protein>
<evidence type="ECO:0000256" key="1">
    <source>
        <dbReference type="ARBA" id="ARBA00001947"/>
    </source>
</evidence>
<dbReference type="PANTHER" id="PTHR43668">
    <property type="entry name" value="ALLANTOINASE"/>
    <property type="match status" value="1"/>
</dbReference>
<comment type="function">
    <text evidence="2">Catalyzes the reversible cyclization of carbamoyl aspartate to dihydroorotate.</text>
</comment>
<dbReference type="Gene3D" id="2.30.40.10">
    <property type="entry name" value="Urease, subunit C, domain 1"/>
    <property type="match status" value="1"/>
</dbReference>
<accession>A0A1T4MXB9</accession>
<dbReference type="GO" id="GO:0006221">
    <property type="term" value="P:pyrimidine nucleotide biosynthetic process"/>
    <property type="evidence" value="ECO:0007669"/>
    <property type="project" value="UniProtKB-KW"/>
</dbReference>
<dbReference type="InterPro" id="IPR050138">
    <property type="entry name" value="DHOase/Allantoinase_Hydrolase"/>
</dbReference>
<evidence type="ECO:0000259" key="7">
    <source>
        <dbReference type="Pfam" id="PF01979"/>
    </source>
</evidence>
<dbReference type="GO" id="GO:0004151">
    <property type="term" value="F:dihydroorotase activity"/>
    <property type="evidence" value="ECO:0007669"/>
    <property type="project" value="InterPro"/>
</dbReference>
<evidence type="ECO:0000256" key="2">
    <source>
        <dbReference type="ARBA" id="ARBA00002368"/>
    </source>
</evidence>
<feature type="domain" description="Amidohydrolase-related" evidence="7">
    <location>
        <begin position="72"/>
        <end position="498"/>
    </location>
</feature>
<dbReference type="PROSITE" id="PS00483">
    <property type="entry name" value="DIHYDROOROTASE_2"/>
    <property type="match status" value="1"/>
</dbReference>
<dbReference type="AlphaFoldDB" id="A0A1T4MXB9"/>
<evidence type="ECO:0000256" key="4">
    <source>
        <dbReference type="ARBA" id="ARBA00022723"/>
    </source>
</evidence>
<dbReference type="SUPFAM" id="SSF51338">
    <property type="entry name" value="Composite domain of metallo-dependent hydrolases"/>
    <property type="match status" value="1"/>
</dbReference>
<evidence type="ECO:0000256" key="5">
    <source>
        <dbReference type="ARBA" id="ARBA00022801"/>
    </source>
</evidence>
<name>A0A1T4MXB9_TREPO</name>
<dbReference type="PANTHER" id="PTHR43668:SF2">
    <property type="entry name" value="ALLANTOINASE"/>
    <property type="match status" value="1"/>
</dbReference>
<dbReference type="GO" id="GO:0004038">
    <property type="term" value="F:allantoinase activity"/>
    <property type="evidence" value="ECO:0007669"/>
    <property type="project" value="TreeGrafter"/>
</dbReference>
<dbReference type="OrthoDB" id="9765462at2"/>
<dbReference type="InterPro" id="IPR032466">
    <property type="entry name" value="Metal_Hydrolase"/>
</dbReference>
<sequence>MNHALFIYNAAILDESLDGPGAVLIVEGKIRSVFQGYFTGAETVKSLAAAILAEDGYENNYTISYLDAKGLTVTPAFIDMHVHFRDPGFTQKEDLLSGLRAASAGGYGTVVTMPNTKPVISSAEQALEVNRRAAEIGLGTVIQSVSITRDFAGTDTAHLDELDRHSVPLITEDGHDVASSAIMLDAMTKASEKGIIVSCHSEDCSLAAAARPHRERALEIMRQYSLPAWGGNSEAEDVPEEALEEIEDEIEEANALLALAENVATSRNIEIARQAGCHVHICHISTAEAIDSVRDAKEFLRDEAADFYADMAVSAYDASLESRPFVPLPPAENGFSVTCEATPHHIALCGTDEPYIRAFVNPPLRTEEDRIVLLEAIRDGTVDVIATDHAPHTLEDKANGAPGFTGIETAYGICNSVLVKEGQISAKRLSQLMSANPARILGLNKGLLKSGYDADIALVDPDERWTVDSGEFFSKGKASPFDGSILTGKVKALFTAGRKIFG</sequence>
<evidence type="ECO:0000313" key="8">
    <source>
        <dbReference type="EMBL" id="SJZ71427.1"/>
    </source>
</evidence>
<dbReference type="CDD" id="cd01317">
    <property type="entry name" value="DHOase_IIa"/>
    <property type="match status" value="1"/>
</dbReference>
<dbReference type="Pfam" id="PF01979">
    <property type="entry name" value="Amidohydro_1"/>
    <property type="match status" value="1"/>
</dbReference>
<dbReference type="RefSeq" id="WP_078934003.1">
    <property type="nucleotide sequence ID" value="NZ_FUWG01000017.1"/>
</dbReference>
<gene>
    <name evidence="8" type="ORF">SAMN02745149_02123</name>
</gene>
<keyword evidence="4" id="KW-0479">Metal-binding</keyword>
<dbReference type="SUPFAM" id="SSF51556">
    <property type="entry name" value="Metallo-dependent hydrolases"/>
    <property type="match status" value="1"/>
</dbReference>
<evidence type="ECO:0000256" key="3">
    <source>
        <dbReference type="ARBA" id="ARBA00010286"/>
    </source>
</evidence>
<dbReference type="STRING" id="261392.SAMN02745149_02123"/>
<organism evidence="8 9">
    <name type="scientific">Treponema porcinum</name>
    <dbReference type="NCBI Taxonomy" id="261392"/>
    <lineage>
        <taxon>Bacteria</taxon>
        <taxon>Pseudomonadati</taxon>
        <taxon>Spirochaetota</taxon>
        <taxon>Spirochaetia</taxon>
        <taxon>Spirochaetales</taxon>
        <taxon>Treponemataceae</taxon>
        <taxon>Treponema</taxon>
    </lineage>
</organism>
<dbReference type="InterPro" id="IPR006680">
    <property type="entry name" value="Amidohydro-rel"/>
</dbReference>
<dbReference type="Gene3D" id="3.20.20.140">
    <property type="entry name" value="Metal-dependent hydrolases"/>
    <property type="match status" value="2"/>
</dbReference>
<keyword evidence="6" id="KW-0665">Pyrimidine biosynthesis</keyword>
<dbReference type="InterPro" id="IPR002195">
    <property type="entry name" value="Dihydroorotase_CS"/>
</dbReference>
<dbReference type="InterPro" id="IPR011059">
    <property type="entry name" value="Metal-dep_hydrolase_composite"/>
</dbReference>
<comment type="similarity">
    <text evidence="3">Belongs to the metallo-dependent hydrolases superfamily. DHOase family. Class I DHOase subfamily.</text>
</comment>
<dbReference type="GO" id="GO:0046872">
    <property type="term" value="F:metal ion binding"/>
    <property type="evidence" value="ECO:0007669"/>
    <property type="project" value="UniProtKB-KW"/>
</dbReference>
<dbReference type="EMBL" id="FUWG01000017">
    <property type="protein sequence ID" value="SJZ71427.1"/>
    <property type="molecule type" value="Genomic_DNA"/>
</dbReference>
<keyword evidence="9" id="KW-1185">Reference proteome</keyword>
<dbReference type="Proteomes" id="UP000190423">
    <property type="component" value="Unassembled WGS sequence"/>
</dbReference>
<evidence type="ECO:0000256" key="6">
    <source>
        <dbReference type="ARBA" id="ARBA00022975"/>
    </source>
</evidence>
<dbReference type="GeneID" id="78317393"/>